<organism evidence="1 2">
    <name type="scientific">Ralstonia psammae</name>
    <dbReference type="NCBI Taxonomy" id="3058598"/>
    <lineage>
        <taxon>Bacteria</taxon>
        <taxon>Pseudomonadati</taxon>
        <taxon>Pseudomonadota</taxon>
        <taxon>Betaproteobacteria</taxon>
        <taxon>Burkholderiales</taxon>
        <taxon>Burkholderiaceae</taxon>
        <taxon>Ralstonia</taxon>
    </lineage>
</organism>
<protein>
    <submittedName>
        <fullName evidence="1">Uncharacterized protein</fullName>
    </submittedName>
</protein>
<gene>
    <name evidence="1" type="ORF">LMG19083_02174</name>
</gene>
<name>A0ABM9JF57_9RALS</name>
<comment type="caution">
    <text evidence="1">The sequence shown here is derived from an EMBL/GenBank/DDBJ whole genome shotgun (WGS) entry which is preliminary data.</text>
</comment>
<evidence type="ECO:0000313" key="2">
    <source>
        <dbReference type="Proteomes" id="UP001189813"/>
    </source>
</evidence>
<accession>A0ABM9JF57</accession>
<keyword evidence="2" id="KW-1185">Reference proteome</keyword>
<dbReference type="EMBL" id="CATZBU010000004">
    <property type="protein sequence ID" value="CAJ0791608.1"/>
    <property type="molecule type" value="Genomic_DNA"/>
</dbReference>
<evidence type="ECO:0000313" key="1">
    <source>
        <dbReference type="EMBL" id="CAJ0791608.1"/>
    </source>
</evidence>
<dbReference type="Proteomes" id="UP001189813">
    <property type="component" value="Unassembled WGS sequence"/>
</dbReference>
<reference evidence="1 2" key="1">
    <citation type="submission" date="2023-07" db="EMBL/GenBank/DDBJ databases">
        <authorList>
            <person name="Peeters C."/>
        </authorList>
    </citation>
    <scope>NUCLEOTIDE SEQUENCE [LARGE SCALE GENOMIC DNA]</scope>
    <source>
        <strain evidence="1 2">LMG 19083</strain>
    </source>
</reference>
<proteinExistence type="predicted"/>
<sequence>MMKTCFLLNAPARGGLFKVVGMHLVTLRACNCPSESRSFK</sequence>